<reference evidence="1" key="2">
    <citation type="journal article" date="2015" name="Fish Shellfish Immunol.">
        <title>Early steps in the European eel (Anguilla anguilla)-Vibrio vulnificus interaction in the gills: Role of the RtxA13 toxin.</title>
        <authorList>
            <person name="Callol A."/>
            <person name="Pajuelo D."/>
            <person name="Ebbesson L."/>
            <person name="Teles M."/>
            <person name="MacKenzie S."/>
            <person name="Amaro C."/>
        </authorList>
    </citation>
    <scope>NUCLEOTIDE SEQUENCE</scope>
</reference>
<protein>
    <submittedName>
        <fullName evidence="1">Uncharacterized protein</fullName>
    </submittedName>
</protein>
<sequence>MVAGLIPRWSTVRIDKALSLYSFRTYPSCINA</sequence>
<accession>A0A0E9UY78</accession>
<proteinExistence type="predicted"/>
<name>A0A0E9UY78_ANGAN</name>
<evidence type="ECO:0000313" key="1">
    <source>
        <dbReference type="EMBL" id="JAH70165.1"/>
    </source>
</evidence>
<dbReference type="EMBL" id="GBXM01038412">
    <property type="protein sequence ID" value="JAH70165.1"/>
    <property type="molecule type" value="Transcribed_RNA"/>
</dbReference>
<organism evidence="1">
    <name type="scientific">Anguilla anguilla</name>
    <name type="common">European freshwater eel</name>
    <name type="synonym">Muraena anguilla</name>
    <dbReference type="NCBI Taxonomy" id="7936"/>
    <lineage>
        <taxon>Eukaryota</taxon>
        <taxon>Metazoa</taxon>
        <taxon>Chordata</taxon>
        <taxon>Craniata</taxon>
        <taxon>Vertebrata</taxon>
        <taxon>Euteleostomi</taxon>
        <taxon>Actinopterygii</taxon>
        <taxon>Neopterygii</taxon>
        <taxon>Teleostei</taxon>
        <taxon>Anguilliformes</taxon>
        <taxon>Anguillidae</taxon>
        <taxon>Anguilla</taxon>
    </lineage>
</organism>
<reference evidence="1" key="1">
    <citation type="submission" date="2014-11" db="EMBL/GenBank/DDBJ databases">
        <authorList>
            <person name="Amaro Gonzalez C."/>
        </authorList>
    </citation>
    <scope>NUCLEOTIDE SEQUENCE</scope>
</reference>
<dbReference type="AlphaFoldDB" id="A0A0E9UY78"/>